<organism evidence="6 7">
    <name type="scientific">Streptomyces albireticuli</name>
    <dbReference type="NCBI Taxonomy" id="1940"/>
    <lineage>
        <taxon>Bacteria</taxon>
        <taxon>Bacillati</taxon>
        <taxon>Actinomycetota</taxon>
        <taxon>Actinomycetes</taxon>
        <taxon>Kitasatosporales</taxon>
        <taxon>Streptomycetaceae</taxon>
        <taxon>Streptomyces</taxon>
    </lineage>
</organism>
<name>A0A2A2D315_9ACTN</name>
<gene>
    <name evidence="6" type="ORF">CK936_21470</name>
</gene>
<accession>A0A2A2D315</accession>
<evidence type="ECO:0000256" key="1">
    <source>
        <dbReference type="ARBA" id="ARBA00022722"/>
    </source>
</evidence>
<evidence type="ECO:0000256" key="4">
    <source>
        <dbReference type="ARBA" id="ARBA00022842"/>
    </source>
</evidence>
<dbReference type="GO" id="GO:0004518">
    <property type="term" value="F:nuclease activity"/>
    <property type="evidence" value="ECO:0007669"/>
    <property type="project" value="UniProtKB-KW"/>
</dbReference>
<evidence type="ECO:0000313" key="7">
    <source>
        <dbReference type="Proteomes" id="UP000218944"/>
    </source>
</evidence>
<dbReference type="RefSeq" id="WP_095582584.1">
    <property type="nucleotide sequence ID" value="NZ_JAJQQQ010000020.1"/>
</dbReference>
<keyword evidence="3" id="KW-0378">Hydrolase</keyword>
<proteinExistence type="predicted"/>
<evidence type="ECO:0000259" key="5">
    <source>
        <dbReference type="Pfam" id="PF01850"/>
    </source>
</evidence>
<protein>
    <recommendedName>
        <fullName evidence="5">PIN domain-containing protein</fullName>
    </recommendedName>
</protein>
<keyword evidence="2" id="KW-0479">Metal-binding</keyword>
<dbReference type="Proteomes" id="UP000218944">
    <property type="component" value="Unassembled WGS sequence"/>
</dbReference>
<evidence type="ECO:0000256" key="3">
    <source>
        <dbReference type="ARBA" id="ARBA00022801"/>
    </source>
</evidence>
<reference evidence="6 7" key="1">
    <citation type="submission" date="2017-08" db="EMBL/GenBank/DDBJ databases">
        <title>Genome sequence of Streptomyces albireticuli NRRL B-1670.</title>
        <authorList>
            <person name="Graham D.E."/>
            <person name="Mahan K.M."/>
            <person name="Klingeman D.M."/>
            <person name="Hettich R.L."/>
            <person name="Parry R.J."/>
            <person name="Spain J.C."/>
        </authorList>
    </citation>
    <scope>NUCLEOTIDE SEQUENCE [LARGE SCALE GENOMIC DNA]</scope>
    <source>
        <strain evidence="6 7">NRRL B-1670</strain>
    </source>
</reference>
<dbReference type="InterPro" id="IPR002716">
    <property type="entry name" value="PIN_dom"/>
</dbReference>
<evidence type="ECO:0000313" key="6">
    <source>
        <dbReference type="EMBL" id="PAU46878.1"/>
    </source>
</evidence>
<dbReference type="GO" id="GO:0046872">
    <property type="term" value="F:metal ion binding"/>
    <property type="evidence" value="ECO:0007669"/>
    <property type="project" value="UniProtKB-KW"/>
</dbReference>
<dbReference type="EMBL" id="NSJV01000413">
    <property type="protein sequence ID" value="PAU46878.1"/>
    <property type="molecule type" value="Genomic_DNA"/>
</dbReference>
<dbReference type="SUPFAM" id="SSF88723">
    <property type="entry name" value="PIN domain-like"/>
    <property type="match status" value="1"/>
</dbReference>
<dbReference type="Gene3D" id="3.40.50.1010">
    <property type="entry name" value="5'-nuclease"/>
    <property type="match status" value="1"/>
</dbReference>
<comment type="caution">
    <text evidence="6">The sequence shown here is derived from an EMBL/GenBank/DDBJ whole genome shotgun (WGS) entry which is preliminary data.</text>
</comment>
<keyword evidence="4" id="KW-0460">Magnesium</keyword>
<dbReference type="AlphaFoldDB" id="A0A2A2D315"/>
<sequence length="155" mass="16865">MALGVNALPAAVADTSVLLAAFNSKDHGHVGAVEALMAPRRLWVSQLVMAELDYLLTEKVGARAALDALRRINGLTRIGRVQIAEGGIAVMTEAEGVMEKYPAVGLTDSVNAVLAWKLARPVVLSLDHHYRDVIAPRHRNETRLEVLPESVRRRS</sequence>
<dbReference type="GO" id="GO:0016787">
    <property type="term" value="F:hydrolase activity"/>
    <property type="evidence" value="ECO:0007669"/>
    <property type="project" value="UniProtKB-KW"/>
</dbReference>
<feature type="domain" description="PIN" evidence="5">
    <location>
        <begin position="12"/>
        <end position="133"/>
    </location>
</feature>
<evidence type="ECO:0000256" key="2">
    <source>
        <dbReference type="ARBA" id="ARBA00022723"/>
    </source>
</evidence>
<keyword evidence="7" id="KW-1185">Reference proteome</keyword>
<dbReference type="Pfam" id="PF01850">
    <property type="entry name" value="PIN"/>
    <property type="match status" value="1"/>
</dbReference>
<keyword evidence="1" id="KW-0540">Nuclease</keyword>
<dbReference type="InterPro" id="IPR029060">
    <property type="entry name" value="PIN-like_dom_sf"/>
</dbReference>